<evidence type="ECO:0008006" key="4">
    <source>
        <dbReference type="Google" id="ProtNLM"/>
    </source>
</evidence>
<evidence type="ECO:0000256" key="1">
    <source>
        <dbReference type="SAM" id="MobiDB-lite"/>
    </source>
</evidence>
<dbReference type="EMBL" id="JAQQWN010000006">
    <property type="protein sequence ID" value="KAK8080543.1"/>
    <property type="molecule type" value="Genomic_DNA"/>
</dbReference>
<evidence type="ECO:0000313" key="3">
    <source>
        <dbReference type="Proteomes" id="UP001433268"/>
    </source>
</evidence>
<evidence type="ECO:0000313" key="2">
    <source>
        <dbReference type="EMBL" id="KAK8080543.1"/>
    </source>
</evidence>
<organism evidence="2 3">
    <name type="scientific">Apiospora hydei</name>
    <dbReference type="NCBI Taxonomy" id="1337664"/>
    <lineage>
        <taxon>Eukaryota</taxon>
        <taxon>Fungi</taxon>
        <taxon>Dikarya</taxon>
        <taxon>Ascomycota</taxon>
        <taxon>Pezizomycotina</taxon>
        <taxon>Sordariomycetes</taxon>
        <taxon>Xylariomycetidae</taxon>
        <taxon>Amphisphaeriales</taxon>
        <taxon>Apiosporaceae</taxon>
        <taxon>Apiospora</taxon>
    </lineage>
</organism>
<reference evidence="2 3" key="1">
    <citation type="submission" date="2023-01" db="EMBL/GenBank/DDBJ databases">
        <title>Analysis of 21 Apiospora genomes using comparative genomics revels a genus with tremendous synthesis potential of carbohydrate active enzymes and secondary metabolites.</title>
        <authorList>
            <person name="Sorensen T."/>
        </authorList>
    </citation>
    <scope>NUCLEOTIDE SEQUENCE [LARGE SCALE GENOMIC DNA]</scope>
    <source>
        <strain evidence="2 3">CBS 114990</strain>
    </source>
</reference>
<comment type="caution">
    <text evidence="2">The sequence shown here is derived from an EMBL/GenBank/DDBJ whole genome shotgun (WGS) entry which is preliminary data.</text>
</comment>
<sequence>MSKPNGDEPPAYPARGYPPPQDAQYGGYGGMPPQGGYYQPGPQMGYYQQQPGYGPGYPPQQGYYGQPGYYPQGQYQNQRSGGPSFAETLLASLACCCCLDCLLF</sequence>
<dbReference type="GeneID" id="92045736"/>
<gene>
    <name evidence="2" type="ORF">PG997_008361</name>
</gene>
<accession>A0ABR1WAQ3</accession>
<protein>
    <recommendedName>
        <fullName evidence="4">Cysteine-rich transmembrane CYSTM domain-containing protein</fullName>
    </recommendedName>
</protein>
<name>A0ABR1WAQ3_9PEZI</name>
<feature type="compositionally biased region" description="Pro residues" evidence="1">
    <location>
        <begin position="10"/>
        <end position="21"/>
    </location>
</feature>
<feature type="region of interest" description="Disordered" evidence="1">
    <location>
        <begin position="1"/>
        <end position="32"/>
    </location>
</feature>
<proteinExistence type="predicted"/>
<keyword evidence="3" id="KW-1185">Reference proteome</keyword>
<dbReference type="RefSeq" id="XP_066668018.1">
    <property type="nucleotide sequence ID" value="XM_066812676.1"/>
</dbReference>
<dbReference type="Proteomes" id="UP001433268">
    <property type="component" value="Unassembled WGS sequence"/>
</dbReference>